<proteinExistence type="predicted"/>
<feature type="transmembrane region" description="Helical" evidence="5">
    <location>
        <begin position="161"/>
        <end position="187"/>
    </location>
</feature>
<name>A0A1N6VU47_AQUAC</name>
<keyword evidence="4 5" id="KW-0472">Membrane</keyword>
<gene>
    <name evidence="6" type="ORF">SAMN05878282_108140</name>
</gene>
<feature type="transmembrane region" description="Helical" evidence="5">
    <location>
        <begin position="46"/>
        <end position="72"/>
    </location>
</feature>
<keyword evidence="3 5" id="KW-1133">Transmembrane helix</keyword>
<dbReference type="PANTHER" id="PTHR31851">
    <property type="entry name" value="FE(2+)/MN(2+) TRANSPORTER PCL1"/>
    <property type="match status" value="1"/>
</dbReference>
<dbReference type="Pfam" id="PF01988">
    <property type="entry name" value="VIT1"/>
    <property type="match status" value="1"/>
</dbReference>
<evidence type="ECO:0000256" key="2">
    <source>
        <dbReference type="ARBA" id="ARBA00022692"/>
    </source>
</evidence>
<dbReference type="EMBL" id="FTMP01000008">
    <property type="protein sequence ID" value="SIQ81265.1"/>
    <property type="molecule type" value="Genomic_DNA"/>
</dbReference>
<protein>
    <submittedName>
        <fullName evidence="6">Predicted Fe2+/Mn2+ transporter, VIT1/CCC1 family</fullName>
    </submittedName>
</protein>
<evidence type="ECO:0000256" key="3">
    <source>
        <dbReference type="ARBA" id="ARBA00022989"/>
    </source>
</evidence>
<keyword evidence="2 5" id="KW-0812">Transmembrane</keyword>
<evidence type="ECO:0000256" key="1">
    <source>
        <dbReference type="ARBA" id="ARBA00004127"/>
    </source>
</evidence>
<accession>A0A1N6VU47</accession>
<evidence type="ECO:0000256" key="4">
    <source>
        <dbReference type="ARBA" id="ARBA00023136"/>
    </source>
</evidence>
<feature type="transmembrane region" description="Helical" evidence="5">
    <location>
        <begin position="193"/>
        <end position="216"/>
    </location>
</feature>
<dbReference type="Proteomes" id="UP000185841">
    <property type="component" value="Unassembled WGS sequence"/>
</dbReference>
<dbReference type="AlphaFoldDB" id="A0A1N6VU47"/>
<dbReference type="InterPro" id="IPR008217">
    <property type="entry name" value="Ccc1_fam"/>
</dbReference>
<dbReference type="RefSeq" id="WP_076428306.1">
    <property type="nucleotide sequence ID" value="NZ_FTMP01000008.1"/>
</dbReference>
<dbReference type="GO" id="GO:0005384">
    <property type="term" value="F:manganese ion transmembrane transporter activity"/>
    <property type="evidence" value="ECO:0007669"/>
    <property type="project" value="InterPro"/>
</dbReference>
<dbReference type="GO" id="GO:0012505">
    <property type="term" value="C:endomembrane system"/>
    <property type="evidence" value="ECO:0007669"/>
    <property type="project" value="UniProtKB-SubCell"/>
</dbReference>
<sequence>MKKTSLETLHRQHQPAAIEQRLDQPLQPRYVADAVLGAIDGCVTTFAVVAGAMGAGFSASVALIMGFANLLADGFSMAVSNYEAVKALHEFRETARATEEEHIARVPEGEREEIRQIFARKGFSGETLDRIVATICQDRQLWVETMLSEEYGLQQAPPAPLVSAAVTFATFLLAGSLPLLPLFFASLDMQRQFLISALLAAAVFFSIGMLKSLVFAKPLLRSGLYTLLTGGAAASLAFLAGYLLQQLFGAS</sequence>
<feature type="transmembrane region" description="Helical" evidence="5">
    <location>
        <begin position="223"/>
        <end position="244"/>
    </location>
</feature>
<evidence type="ECO:0000313" key="6">
    <source>
        <dbReference type="EMBL" id="SIQ81265.1"/>
    </source>
</evidence>
<comment type="subcellular location">
    <subcellularLocation>
        <location evidence="1">Endomembrane system</location>
        <topology evidence="1">Multi-pass membrane protein</topology>
    </subcellularLocation>
</comment>
<evidence type="ECO:0000256" key="5">
    <source>
        <dbReference type="SAM" id="Phobius"/>
    </source>
</evidence>
<evidence type="ECO:0000313" key="7">
    <source>
        <dbReference type="Proteomes" id="UP000185841"/>
    </source>
</evidence>
<dbReference type="GO" id="GO:0030026">
    <property type="term" value="P:intracellular manganese ion homeostasis"/>
    <property type="evidence" value="ECO:0007669"/>
    <property type="project" value="InterPro"/>
</dbReference>
<organism evidence="6 7">
    <name type="scientific">Aquipseudomonas alcaligenes</name>
    <name type="common">Pseudomonas alcaligenes</name>
    <dbReference type="NCBI Taxonomy" id="43263"/>
    <lineage>
        <taxon>Bacteria</taxon>
        <taxon>Pseudomonadati</taxon>
        <taxon>Pseudomonadota</taxon>
        <taxon>Gammaproteobacteria</taxon>
        <taxon>Pseudomonadales</taxon>
        <taxon>Pseudomonadaceae</taxon>
        <taxon>Aquipseudomonas</taxon>
    </lineage>
</organism>
<reference evidence="6 7" key="1">
    <citation type="submission" date="2017-01" db="EMBL/GenBank/DDBJ databases">
        <authorList>
            <person name="Mah S.A."/>
            <person name="Swanson W.J."/>
            <person name="Moy G.W."/>
            <person name="Vacquier V.D."/>
        </authorList>
    </citation>
    <scope>NUCLEOTIDE SEQUENCE [LARGE SCALE GENOMIC DNA]</scope>
    <source>
        <strain evidence="6 7">RU36E</strain>
    </source>
</reference>